<feature type="compositionally biased region" description="Basic residues" evidence="1">
    <location>
        <begin position="31"/>
        <end position="40"/>
    </location>
</feature>
<protein>
    <submittedName>
        <fullName evidence="2">Uncharacterized protein</fullName>
    </submittedName>
</protein>
<dbReference type="GeneID" id="63827341"/>
<organism evidence="2 3">
    <name type="scientific">Laetiporus sulphureus 93-53</name>
    <dbReference type="NCBI Taxonomy" id="1314785"/>
    <lineage>
        <taxon>Eukaryota</taxon>
        <taxon>Fungi</taxon>
        <taxon>Dikarya</taxon>
        <taxon>Basidiomycota</taxon>
        <taxon>Agaricomycotina</taxon>
        <taxon>Agaricomycetes</taxon>
        <taxon>Polyporales</taxon>
        <taxon>Laetiporus</taxon>
    </lineage>
</organism>
<accession>A0A165AXG3</accession>
<dbReference type="RefSeq" id="XP_040757582.1">
    <property type="nucleotide sequence ID" value="XM_040910312.1"/>
</dbReference>
<dbReference type="Proteomes" id="UP000076871">
    <property type="component" value="Unassembled WGS sequence"/>
</dbReference>
<dbReference type="InParanoid" id="A0A165AXG3"/>
<evidence type="ECO:0000313" key="3">
    <source>
        <dbReference type="Proteomes" id="UP000076871"/>
    </source>
</evidence>
<proteinExistence type="predicted"/>
<evidence type="ECO:0000313" key="2">
    <source>
        <dbReference type="EMBL" id="KZS99841.1"/>
    </source>
</evidence>
<sequence>MLQLHYNYTTLDLELEELRWETISKVTEKRQRNRKKRNRKKETDSPKPFVPPVALTPS</sequence>
<dbReference type="AlphaFoldDB" id="A0A165AXG3"/>
<keyword evidence="3" id="KW-1185">Reference proteome</keyword>
<feature type="region of interest" description="Disordered" evidence="1">
    <location>
        <begin position="26"/>
        <end position="58"/>
    </location>
</feature>
<name>A0A165AXG3_9APHY</name>
<gene>
    <name evidence="2" type="ORF">LAESUDRAFT_732839</name>
</gene>
<evidence type="ECO:0000256" key="1">
    <source>
        <dbReference type="SAM" id="MobiDB-lite"/>
    </source>
</evidence>
<dbReference type="EMBL" id="KV427712">
    <property type="protein sequence ID" value="KZS99841.1"/>
    <property type="molecule type" value="Genomic_DNA"/>
</dbReference>
<reference evidence="2 3" key="1">
    <citation type="journal article" date="2016" name="Mol. Biol. Evol.">
        <title>Comparative Genomics of Early-Diverging Mushroom-Forming Fungi Provides Insights into the Origins of Lignocellulose Decay Capabilities.</title>
        <authorList>
            <person name="Nagy L.G."/>
            <person name="Riley R."/>
            <person name="Tritt A."/>
            <person name="Adam C."/>
            <person name="Daum C."/>
            <person name="Floudas D."/>
            <person name="Sun H."/>
            <person name="Yadav J.S."/>
            <person name="Pangilinan J."/>
            <person name="Larsson K.H."/>
            <person name="Matsuura K."/>
            <person name="Barry K."/>
            <person name="Labutti K."/>
            <person name="Kuo R."/>
            <person name="Ohm R.A."/>
            <person name="Bhattacharya S.S."/>
            <person name="Shirouzu T."/>
            <person name="Yoshinaga Y."/>
            <person name="Martin F.M."/>
            <person name="Grigoriev I.V."/>
            <person name="Hibbett D.S."/>
        </authorList>
    </citation>
    <scope>NUCLEOTIDE SEQUENCE [LARGE SCALE GENOMIC DNA]</scope>
    <source>
        <strain evidence="2 3">93-53</strain>
    </source>
</reference>